<accession>A0AAD5WWU0</accession>
<gene>
    <name evidence="2" type="ORF">MKZ38_002328</name>
</gene>
<comment type="caution">
    <text evidence="2">The sequence shown here is derived from an EMBL/GenBank/DDBJ whole genome shotgun (WGS) entry which is preliminary data.</text>
</comment>
<proteinExistence type="predicted"/>
<evidence type="ECO:0000256" key="1">
    <source>
        <dbReference type="SAM" id="MobiDB-lite"/>
    </source>
</evidence>
<feature type="region of interest" description="Disordered" evidence="1">
    <location>
        <begin position="1"/>
        <end position="26"/>
    </location>
</feature>
<evidence type="ECO:0000313" key="2">
    <source>
        <dbReference type="EMBL" id="KAJ2906249.1"/>
    </source>
</evidence>
<sequence length="123" mass="13149">MQSAAMGTSTVRTIPGALPLPSDSSWAQSSMSLSTSSVMNQPQTNPGTRFQLVLSYFRAAPTAISTSAPVASLTEQITSSIAGWTPERHVIHNRERKKGGQGRGGFGFEPDNRVALRAEFVAR</sequence>
<feature type="compositionally biased region" description="Polar residues" evidence="1">
    <location>
        <begin position="1"/>
        <end position="12"/>
    </location>
</feature>
<protein>
    <submittedName>
        <fullName evidence="2">Aldehyde dehydrogenase</fullName>
    </submittedName>
</protein>
<dbReference type="EMBL" id="JAKWBI020000016">
    <property type="protein sequence ID" value="KAJ2906249.1"/>
    <property type="molecule type" value="Genomic_DNA"/>
</dbReference>
<evidence type="ECO:0000313" key="3">
    <source>
        <dbReference type="Proteomes" id="UP001201980"/>
    </source>
</evidence>
<organism evidence="2 3">
    <name type="scientific">Zalerion maritima</name>
    <dbReference type="NCBI Taxonomy" id="339359"/>
    <lineage>
        <taxon>Eukaryota</taxon>
        <taxon>Fungi</taxon>
        <taxon>Dikarya</taxon>
        <taxon>Ascomycota</taxon>
        <taxon>Pezizomycotina</taxon>
        <taxon>Sordariomycetes</taxon>
        <taxon>Lulworthiomycetidae</taxon>
        <taxon>Lulworthiales</taxon>
        <taxon>Lulworthiaceae</taxon>
        <taxon>Zalerion</taxon>
    </lineage>
</organism>
<dbReference type="Proteomes" id="UP001201980">
    <property type="component" value="Unassembled WGS sequence"/>
</dbReference>
<dbReference type="AlphaFoldDB" id="A0AAD5WWU0"/>
<name>A0AAD5WWU0_9PEZI</name>
<keyword evidence="3" id="KW-1185">Reference proteome</keyword>
<reference evidence="2" key="1">
    <citation type="submission" date="2022-07" db="EMBL/GenBank/DDBJ databases">
        <title>Draft genome sequence of Zalerion maritima ATCC 34329, a (micro)plastics degrading marine fungus.</title>
        <authorList>
            <person name="Paco A."/>
            <person name="Goncalves M.F.M."/>
            <person name="Rocha-Santos T.A.P."/>
            <person name="Alves A."/>
        </authorList>
    </citation>
    <scope>NUCLEOTIDE SEQUENCE</scope>
    <source>
        <strain evidence="2">ATCC 34329</strain>
    </source>
</reference>